<organism evidence="2 3">
    <name type="scientific">Protopolystoma xenopodis</name>
    <dbReference type="NCBI Taxonomy" id="117903"/>
    <lineage>
        <taxon>Eukaryota</taxon>
        <taxon>Metazoa</taxon>
        <taxon>Spiralia</taxon>
        <taxon>Lophotrochozoa</taxon>
        <taxon>Platyhelminthes</taxon>
        <taxon>Monogenea</taxon>
        <taxon>Polyopisthocotylea</taxon>
        <taxon>Polystomatidea</taxon>
        <taxon>Polystomatidae</taxon>
        <taxon>Protopolystoma</taxon>
    </lineage>
</organism>
<dbReference type="Proteomes" id="UP000784294">
    <property type="component" value="Unassembled WGS sequence"/>
</dbReference>
<reference evidence="2" key="1">
    <citation type="submission" date="2018-11" db="EMBL/GenBank/DDBJ databases">
        <authorList>
            <consortium name="Pathogen Informatics"/>
        </authorList>
    </citation>
    <scope>NUCLEOTIDE SEQUENCE</scope>
</reference>
<sequence length="135" mass="14493">MKSPSYNQSAQSKSTALDLELTASDSQVPMILFASTGVQTSLPSSDSPQAITGQITSKTKLLYDQDHSAYEVPSERASTSIGLETRAEEVYSDPVKRRRDSQSSAGSSKTKLSSATQAALSLPKDLLNEETAYEI</sequence>
<dbReference type="AlphaFoldDB" id="A0A448WN46"/>
<gene>
    <name evidence="2" type="ORF">PXEA_LOCUS9106</name>
</gene>
<keyword evidence="3" id="KW-1185">Reference proteome</keyword>
<accession>A0A448WN46</accession>
<comment type="caution">
    <text evidence="2">The sequence shown here is derived from an EMBL/GenBank/DDBJ whole genome shotgun (WGS) entry which is preliminary data.</text>
</comment>
<protein>
    <submittedName>
        <fullName evidence="2">Uncharacterized protein</fullName>
    </submittedName>
</protein>
<evidence type="ECO:0000256" key="1">
    <source>
        <dbReference type="SAM" id="MobiDB-lite"/>
    </source>
</evidence>
<proteinExistence type="predicted"/>
<dbReference type="EMBL" id="CAAALY010025398">
    <property type="protein sequence ID" value="VEL15666.1"/>
    <property type="molecule type" value="Genomic_DNA"/>
</dbReference>
<evidence type="ECO:0000313" key="2">
    <source>
        <dbReference type="EMBL" id="VEL15666.1"/>
    </source>
</evidence>
<feature type="region of interest" description="Disordered" evidence="1">
    <location>
        <begin position="70"/>
        <end position="123"/>
    </location>
</feature>
<evidence type="ECO:0000313" key="3">
    <source>
        <dbReference type="Proteomes" id="UP000784294"/>
    </source>
</evidence>
<name>A0A448WN46_9PLAT</name>
<feature type="compositionally biased region" description="Low complexity" evidence="1">
    <location>
        <begin position="102"/>
        <end position="116"/>
    </location>
</feature>